<evidence type="ECO:0000313" key="2">
    <source>
        <dbReference type="Proteomes" id="UP000237003"/>
    </source>
</evidence>
<organism evidence="1 2">
    <name type="scientific">Citrobacter amalonaticus</name>
    <dbReference type="NCBI Taxonomy" id="35703"/>
    <lineage>
        <taxon>Bacteria</taxon>
        <taxon>Pseudomonadati</taxon>
        <taxon>Pseudomonadota</taxon>
        <taxon>Gammaproteobacteria</taxon>
        <taxon>Enterobacterales</taxon>
        <taxon>Enterobacteriaceae</taxon>
        <taxon>Citrobacter</taxon>
    </lineage>
</organism>
<comment type="caution">
    <text evidence="1">The sequence shown here is derived from an EMBL/GenBank/DDBJ whole genome shotgun (WGS) entry which is preliminary data.</text>
</comment>
<evidence type="ECO:0000313" key="1">
    <source>
        <dbReference type="EMBL" id="POU61193.1"/>
    </source>
</evidence>
<dbReference type="Proteomes" id="UP000237003">
    <property type="component" value="Unassembled WGS sequence"/>
</dbReference>
<gene>
    <name evidence="1" type="ORF">C3430_24610</name>
</gene>
<name>A0A2S4RRC8_CITAM</name>
<proteinExistence type="predicted"/>
<dbReference type="AlphaFoldDB" id="A0A2S4RRC8"/>
<accession>A0A2S4RRC8</accession>
<sequence length="59" mass="6582">MCRRRSASRRALRVAFCAVVTISRICRIMRNRAVSSTCRLPCCRSFASACRCSPRVTAG</sequence>
<reference evidence="1 2" key="1">
    <citation type="submission" date="2018-01" db="EMBL/GenBank/DDBJ databases">
        <title>Complete genome sequences of 14 Citrobacter spp. isolated from plant in Canada.</title>
        <authorList>
            <person name="Bhandare S.G."/>
            <person name="Colavecchio A."/>
            <person name="Jeukens J."/>
            <person name="Emond-Rheault J.-G."/>
            <person name="Freschi L."/>
            <person name="Hamel J."/>
            <person name="Kukavica-Ibrulj I."/>
            <person name="Levesque R."/>
            <person name="Goodridge L."/>
        </authorList>
    </citation>
    <scope>NUCLEOTIDE SEQUENCE [LARGE SCALE GENOMIC DNA]</scope>
    <source>
        <strain evidence="1 2">S1285</strain>
    </source>
</reference>
<protein>
    <submittedName>
        <fullName evidence="1">Uncharacterized protein</fullName>
    </submittedName>
</protein>
<dbReference type="EMBL" id="PQLX01000013">
    <property type="protein sequence ID" value="POU61193.1"/>
    <property type="molecule type" value="Genomic_DNA"/>
</dbReference>